<comment type="subcellular location">
    <subcellularLocation>
        <location evidence="10">Cell membrane</location>
        <topology evidence="10">Multi-pass membrane protein</topology>
    </subcellularLocation>
    <subcellularLocation>
        <location evidence="1 12">Membrane</location>
        <topology evidence="1 12">Multi-pass membrane protein</topology>
    </subcellularLocation>
</comment>
<accession>A0A8J7MGY9</accession>
<dbReference type="Pfam" id="PF00344">
    <property type="entry name" value="SecY"/>
    <property type="match status" value="1"/>
</dbReference>
<evidence type="ECO:0000313" key="15">
    <source>
        <dbReference type="Proteomes" id="UP000624703"/>
    </source>
</evidence>
<dbReference type="GO" id="GO:0005886">
    <property type="term" value="C:plasma membrane"/>
    <property type="evidence" value="ECO:0007669"/>
    <property type="project" value="UniProtKB-SubCell"/>
</dbReference>
<evidence type="ECO:0000256" key="1">
    <source>
        <dbReference type="ARBA" id="ARBA00004141"/>
    </source>
</evidence>
<evidence type="ECO:0000256" key="2">
    <source>
        <dbReference type="ARBA" id="ARBA00005751"/>
    </source>
</evidence>
<proteinExistence type="inferred from homology"/>
<evidence type="ECO:0000256" key="13">
    <source>
        <dbReference type="RuleBase" id="RU004349"/>
    </source>
</evidence>
<keyword evidence="10" id="KW-1003">Cell membrane</keyword>
<feature type="transmembrane region" description="Helical" evidence="10">
    <location>
        <begin position="202"/>
        <end position="223"/>
    </location>
</feature>
<dbReference type="FunFam" id="1.10.3370.10:FF:000001">
    <property type="entry name" value="Preprotein translocase subunit SecY"/>
    <property type="match status" value="1"/>
</dbReference>
<dbReference type="PANTHER" id="PTHR10906">
    <property type="entry name" value="SECY/SEC61-ALPHA FAMILY MEMBER"/>
    <property type="match status" value="1"/>
</dbReference>
<dbReference type="GO" id="GO:0043952">
    <property type="term" value="P:protein transport by the Sec complex"/>
    <property type="evidence" value="ECO:0007669"/>
    <property type="project" value="UniProtKB-UniRule"/>
</dbReference>
<keyword evidence="3 10" id="KW-0813">Transport</keyword>
<keyword evidence="15" id="KW-1185">Reference proteome</keyword>
<dbReference type="EMBL" id="JAENIM010000047">
    <property type="protein sequence ID" value="MBK1792676.1"/>
    <property type="molecule type" value="Genomic_DNA"/>
</dbReference>
<feature type="transmembrane region" description="Helical" evidence="10">
    <location>
        <begin position="125"/>
        <end position="142"/>
    </location>
</feature>
<dbReference type="RefSeq" id="WP_200312689.1">
    <property type="nucleotide sequence ID" value="NZ_JAENIM010000047.1"/>
</dbReference>
<dbReference type="PRINTS" id="PR00303">
    <property type="entry name" value="SECYTRNLCASE"/>
</dbReference>
<dbReference type="GO" id="GO:0065002">
    <property type="term" value="P:intracellular protein transmembrane transport"/>
    <property type="evidence" value="ECO:0007669"/>
    <property type="project" value="UniProtKB-UniRule"/>
</dbReference>
<keyword evidence="7 10" id="KW-0811">Translocation</keyword>
<evidence type="ECO:0000256" key="9">
    <source>
        <dbReference type="ARBA" id="ARBA00039733"/>
    </source>
</evidence>
<evidence type="ECO:0000256" key="5">
    <source>
        <dbReference type="ARBA" id="ARBA00022927"/>
    </source>
</evidence>
<name>A0A8J7MGY9_9BACT</name>
<dbReference type="PROSITE" id="PS00756">
    <property type="entry name" value="SECY_2"/>
    <property type="match status" value="1"/>
</dbReference>
<feature type="transmembrane region" description="Helical" evidence="10">
    <location>
        <begin position="18"/>
        <end position="36"/>
    </location>
</feature>
<feature type="transmembrane region" description="Helical" evidence="10">
    <location>
        <begin position="338"/>
        <end position="360"/>
    </location>
</feature>
<feature type="transmembrane region" description="Helical" evidence="10">
    <location>
        <begin position="489"/>
        <end position="510"/>
    </location>
</feature>
<dbReference type="AlphaFoldDB" id="A0A8J7MGY9"/>
<dbReference type="Proteomes" id="UP000624703">
    <property type="component" value="Unassembled WGS sequence"/>
</dbReference>
<feature type="transmembrane region" description="Helical" evidence="10">
    <location>
        <begin position="402"/>
        <end position="422"/>
    </location>
</feature>
<comment type="caution">
    <text evidence="14">The sequence shown here is derived from an EMBL/GenBank/DDBJ whole genome shotgun (WGS) entry which is preliminary data.</text>
</comment>
<gene>
    <name evidence="10 14" type="primary">secY</name>
    <name evidence="14" type="ORF">JIN82_16050</name>
</gene>
<dbReference type="InterPro" id="IPR026593">
    <property type="entry name" value="SecY"/>
</dbReference>
<sequence length="511" mass="56155">MISAFASTWKVPELRERILFTLAMIVLVRLGVHVTLPGVDSSVIDEFLKQKQAMGGDDSGSASIGTMLTIFSGGGLTQMGVFALGIMPYISASIMMQLMTAVVPKLAKLSREDGGRQKITQYTRFATIVIALVQGYLLAISLNNPGNIPGLQGIEQVAATHGELVPNYGWVFIFTTVVTIVTGTLLLMWLGDQITERGLGNGISIIISVNIISALPGALGIAWQTLVVGDAGAPAAAFLVFLVAFLIGVIAAVIAITQAQRRIAIKYAKRVVGRKQYGSDQVQYLPLKVNYAGVMPIIFATAILSLPPFLFSQLHNLEMFKDWDWLIKSQELFRQDNVWFYVISGVMIFFFSYFWVATMFQPSEISENLKRSGGYVPGVRPGKPTADFLDFTMTRLTFAGSIFLSIIFVLPWFVSLMPLIFMSKKLDLMVTSFFGGTSLLILVGVLLDMMRQVETHLLQRNYDGFLRKGKLKGRYDKLQQNGATASSNVTLYLIIFMAVILVLGAASWFAN</sequence>
<evidence type="ECO:0000256" key="3">
    <source>
        <dbReference type="ARBA" id="ARBA00022448"/>
    </source>
</evidence>
<evidence type="ECO:0000256" key="6">
    <source>
        <dbReference type="ARBA" id="ARBA00022989"/>
    </source>
</evidence>
<organism evidence="14 15">
    <name type="scientific">Persicirhabdus sediminis</name>
    <dbReference type="NCBI Taxonomy" id="454144"/>
    <lineage>
        <taxon>Bacteria</taxon>
        <taxon>Pseudomonadati</taxon>
        <taxon>Verrucomicrobiota</taxon>
        <taxon>Verrucomicrobiia</taxon>
        <taxon>Verrucomicrobiales</taxon>
        <taxon>Verrucomicrobiaceae</taxon>
        <taxon>Persicirhabdus</taxon>
    </lineage>
</organism>
<feature type="transmembrane region" description="Helical" evidence="10">
    <location>
        <begin position="235"/>
        <end position="256"/>
    </location>
</feature>
<dbReference type="PIRSF" id="PIRSF004557">
    <property type="entry name" value="SecY"/>
    <property type="match status" value="1"/>
</dbReference>
<evidence type="ECO:0000256" key="12">
    <source>
        <dbReference type="RuleBase" id="RU003484"/>
    </source>
</evidence>
<dbReference type="GO" id="GO:0006605">
    <property type="term" value="P:protein targeting"/>
    <property type="evidence" value="ECO:0007669"/>
    <property type="project" value="UniProtKB-UniRule"/>
</dbReference>
<dbReference type="HAMAP" id="MF_01465">
    <property type="entry name" value="SecY"/>
    <property type="match status" value="1"/>
</dbReference>
<keyword evidence="8 10" id="KW-0472">Membrane</keyword>
<comment type="subunit">
    <text evidence="10">Component of the Sec protein translocase complex. Heterotrimer consisting of SecY, SecE and SecG subunits. The heterotrimers can form oligomers, although 1 heterotrimer is thought to be able to translocate proteins. Interacts with the ribosome. Interacts with SecDF, and other proteins may be involved. Interacts with SecA.</text>
</comment>
<reference evidence="14" key="1">
    <citation type="submission" date="2021-01" db="EMBL/GenBank/DDBJ databases">
        <title>Modified the classification status of verrucomicrobia.</title>
        <authorList>
            <person name="Feng X."/>
        </authorList>
    </citation>
    <scope>NUCLEOTIDE SEQUENCE</scope>
    <source>
        <strain evidence="14">_KCTC 22039</strain>
    </source>
</reference>
<dbReference type="PROSITE" id="PS00755">
    <property type="entry name" value="SECY_1"/>
    <property type="match status" value="1"/>
</dbReference>
<evidence type="ECO:0000256" key="7">
    <source>
        <dbReference type="ARBA" id="ARBA00023010"/>
    </source>
</evidence>
<keyword evidence="4 10" id="KW-0812">Transmembrane</keyword>
<dbReference type="NCBIfam" id="TIGR00967">
    <property type="entry name" value="3a0501s007"/>
    <property type="match status" value="1"/>
</dbReference>
<evidence type="ECO:0000256" key="11">
    <source>
        <dbReference type="RuleBase" id="RU000537"/>
    </source>
</evidence>
<comment type="similarity">
    <text evidence="2 10 13">Belongs to the SecY/SEC61-alpha family.</text>
</comment>
<feature type="transmembrane region" description="Helical" evidence="10">
    <location>
        <begin position="428"/>
        <end position="447"/>
    </location>
</feature>
<feature type="transmembrane region" description="Helical" evidence="10">
    <location>
        <begin position="168"/>
        <end position="190"/>
    </location>
</feature>
<dbReference type="SUPFAM" id="SSF103491">
    <property type="entry name" value="Preprotein translocase SecY subunit"/>
    <property type="match status" value="1"/>
</dbReference>
<comment type="function">
    <text evidence="10 11">The central subunit of the protein translocation channel SecYEG. Consists of two halves formed by TMs 1-5 and 6-10. These two domains form a lateral gate at the front which open onto the bilayer between TMs 2 and 7, and are clamped together by SecE at the back. The channel is closed by both a pore ring composed of hydrophobic SecY resides and a short helix (helix 2A) on the extracellular side of the membrane which forms a plug. The plug probably moves laterally to allow the channel to open. The ring and the pore may move independently.</text>
</comment>
<protein>
    <recommendedName>
        <fullName evidence="9 10">Protein translocase subunit SecY</fullName>
    </recommendedName>
</protein>
<keyword evidence="6 10" id="KW-1133">Transmembrane helix</keyword>
<dbReference type="InterPro" id="IPR023201">
    <property type="entry name" value="SecY_dom_sf"/>
</dbReference>
<dbReference type="InterPro" id="IPR002208">
    <property type="entry name" value="SecY/SEC61-alpha"/>
</dbReference>
<feature type="transmembrane region" description="Helical" evidence="10">
    <location>
        <begin position="289"/>
        <end position="311"/>
    </location>
</feature>
<evidence type="ECO:0000256" key="10">
    <source>
        <dbReference type="HAMAP-Rule" id="MF_01465"/>
    </source>
</evidence>
<evidence type="ECO:0000256" key="4">
    <source>
        <dbReference type="ARBA" id="ARBA00022692"/>
    </source>
</evidence>
<keyword evidence="5 10" id="KW-0653">Protein transport</keyword>
<dbReference type="Gene3D" id="1.10.3370.10">
    <property type="entry name" value="SecY subunit domain"/>
    <property type="match status" value="1"/>
</dbReference>
<evidence type="ECO:0000256" key="8">
    <source>
        <dbReference type="ARBA" id="ARBA00023136"/>
    </source>
</evidence>
<evidence type="ECO:0000313" key="14">
    <source>
        <dbReference type="EMBL" id="MBK1792676.1"/>
    </source>
</evidence>
<dbReference type="InterPro" id="IPR030659">
    <property type="entry name" value="SecY_CS"/>
</dbReference>